<evidence type="ECO:0000313" key="3">
    <source>
        <dbReference type="Proteomes" id="UP000462066"/>
    </source>
</evidence>
<name>A0A7V8GMX4_9GAMM</name>
<evidence type="ECO:0000313" key="2">
    <source>
        <dbReference type="EMBL" id="KAF1686741.1"/>
    </source>
</evidence>
<accession>A0A7V8GMX4</accession>
<organism evidence="2 3">
    <name type="scientific">Pseudoxanthomonas broegbernensis</name>
    <dbReference type="NCBI Taxonomy" id="83619"/>
    <lineage>
        <taxon>Bacteria</taxon>
        <taxon>Pseudomonadati</taxon>
        <taxon>Pseudomonadota</taxon>
        <taxon>Gammaproteobacteria</taxon>
        <taxon>Lysobacterales</taxon>
        <taxon>Lysobacteraceae</taxon>
        <taxon>Pseudoxanthomonas</taxon>
    </lineage>
</organism>
<sequence length="163" mass="17167">MSAPAPGGSLWSPQQRGWLRALGYALYRTGSGAAEDAVPEPENAPPREAMASVPRPHPEPAPRGASPAAGAHRAPPHRGHADPDAVAEAPATAPAPALAPPPTRRPAHLPDRLQLALLRASGMDPSDPATQAAMAQWPVERLRGDAAAKRAFWPQLRALRRRS</sequence>
<protein>
    <recommendedName>
        <fullName evidence="4">Alanine acetyltransferase</fullName>
    </recommendedName>
</protein>
<dbReference type="EMBL" id="MWIP01000005">
    <property type="protein sequence ID" value="KAF1686741.1"/>
    <property type="molecule type" value="Genomic_DNA"/>
</dbReference>
<comment type="caution">
    <text evidence="2">The sequence shown here is derived from an EMBL/GenBank/DDBJ whole genome shotgun (WGS) entry which is preliminary data.</text>
</comment>
<feature type="compositionally biased region" description="Low complexity" evidence="1">
    <location>
        <begin position="84"/>
        <end position="96"/>
    </location>
</feature>
<keyword evidence="3" id="KW-1185">Reference proteome</keyword>
<proteinExistence type="predicted"/>
<dbReference type="AlphaFoldDB" id="A0A7V8GMX4"/>
<gene>
    <name evidence="2" type="ORF">B1992_06690</name>
</gene>
<reference evidence="2 3" key="1">
    <citation type="submission" date="2017-10" db="EMBL/GenBank/DDBJ databases">
        <title>Whole genome sequencing of Pseudoxanthomonas broegbernensis DSM 12573(T).</title>
        <authorList>
            <person name="Kumar S."/>
            <person name="Bansal K."/>
            <person name="Kaur A."/>
            <person name="Patil P."/>
            <person name="Sharma S."/>
            <person name="Patil P.B."/>
        </authorList>
    </citation>
    <scope>NUCLEOTIDE SEQUENCE [LARGE SCALE GENOMIC DNA]</scope>
    <source>
        <strain evidence="2 3">DSM 12573</strain>
    </source>
</reference>
<dbReference type="RefSeq" id="WP_162310706.1">
    <property type="nucleotide sequence ID" value="NZ_JACHGU010000001.1"/>
</dbReference>
<dbReference type="Proteomes" id="UP000462066">
    <property type="component" value="Unassembled WGS sequence"/>
</dbReference>
<feature type="region of interest" description="Disordered" evidence="1">
    <location>
        <begin position="31"/>
        <end position="135"/>
    </location>
</feature>
<evidence type="ECO:0008006" key="4">
    <source>
        <dbReference type="Google" id="ProtNLM"/>
    </source>
</evidence>
<feature type="compositionally biased region" description="Low complexity" evidence="1">
    <location>
        <begin position="62"/>
        <end position="73"/>
    </location>
</feature>
<evidence type="ECO:0000256" key="1">
    <source>
        <dbReference type="SAM" id="MobiDB-lite"/>
    </source>
</evidence>